<dbReference type="RefSeq" id="WP_160335728.1">
    <property type="nucleotide sequence ID" value="NZ_CALPCR010000007.1"/>
</dbReference>
<reference evidence="4 5" key="1">
    <citation type="submission" date="2019-12" db="EMBL/GenBank/DDBJ databases">
        <title>Microbes associate with the intestines of laboratory mice.</title>
        <authorList>
            <person name="Navarre W."/>
            <person name="Wong E."/>
        </authorList>
    </citation>
    <scope>NUCLEOTIDE SEQUENCE [LARGE SCALE GENOMIC DNA]</scope>
    <source>
        <strain evidence="4 5">NM82_D38</strain>
    </source>
</reference>
<keyword evidence="5" id="KW-1185">Reference proteome</keyword>
<feature type="region of interest" description="Disordered" evidence="1">
    <location>
        <begin position="209"/>
        <end position="289"/>
    </location>
</feature>
<dbReference type="PROSITE" id="PS51724">
    <property type="entry name" value="SPOR"/>
    <property type="match status" value="1"/>
</dbReference>
<feature type="compositionally biased region" description="Basic and acidic residues" evidence="1">
    <location>
        <begin position="109"/>
        <end position="143"/>
    </location>
</feature>
<comment type="caution">
    <text evidence="4">The sequence shown here is derived from an EMBL/GenBank/DDBJ whole genome shotgun (WGS) entry which is preliminary data.</text>
</comment>
<dbReference type="OrthoDB" id="8563804at2"/>
<feature type="compositionally biased region" description="Low complexity" evidence="1">
    <location>
        <begin position="90"/>
        <end position="108"/>
    </location>
</feature>
<keyword evidence="2" id="KW-0472">Membrane</keyword>
<dbReference type="AlphaFoldDB" id="A0A6L6YK81"/>
<accession>A0A6L6YK81</accession>
<dbReference type="EMBL" id="WSRP01000027">
    <property type="protein sequence ID" value="MVX57302.1"/>
    <property type="molecule type" value="Genomic_DNA"/>
</dbReference>
<organism evidence="4 5">
    <name type="scientific">Parasutterella muris</name>
    <dbReference type="NCBI Taxonomy" id="2565572"/>
    <lineage>
        <taxon>Bacteria</taxon>
        <taxon>Pseudomonadati</taxon>
        <taxon>Pseudomonadota</taxon>
        <taxon>Betaproteobacteria</taxon>
        <taxon>Burkholderiales</taxon>
        <taxon>Sutterellaceae</taxon>
        <taxon>Parasutterella</taxon>
    </lineage>
</organism>
<feature type="region of interest" description="Disordered" evidence="1">
    <location>
        <begin position="73"/>
        <end position="145"/>
    </location>
</feature>
<gene>
    <name evidence="4" type="ORF">E5987_08820</name>
</gene>
<keyword evidence="2" id="KW-0812">Transmembrane</keyword>
<sequence length="368" mass="39848">MQFWKKDKAPKTEHVEPGMDQNAAPSTQPIKFSDEPMFGSQSIPLSEAQIPGKRGASQGEFVTYPAVFAKHQDTQAAAAAQPQPQPNEVPQPASAPAQQPSEPQPQATEPEKPAAEKKPPLFRRKPELDSNRRQEEADAEFAKKQKWIKARRRFVGALVLLVTAAIAIPLLFDKEPPPANVTIPLRIPKENTVEVSKITIPSAITHDAAEASKAEPQQPQQNAVQPSAKPAVKPEPKKAEVKPAETPKAEVKKPEPPKAEVKKPEAKKPEAQKPEPKKPEAKPEAPKAMPKGQFYIQVVALSNQDKAQQIVNSMKKAGVNAFLSPVSTANGKIWRVQSGPYKTKNAATEASAKLGMAGLSAGKVLQVK</sequence>
<dbReference type="Pfam" id="PF05036">
    <property type="entry name" value="SPOR"/>
    <property type="match status" value="1"/>
</dbReference>
<evidence type="ECO:0000313" key="5">
    <source>
        <dbReference type="Proteomes" id="UP000472580"/>
    </source>
</evidence>
<protein>
    <submittedName>
        <fullName evidence="4">SPOR domain-containing protein</fullName>
    </submittedName>
</protein>
<dbReference type="InterPro" id="IPR007730">
    <property type="entry name" value="SPOR-like_dom"/>
</dbReference>
<dbReference type="PANTHER" id="PTHR38687">
    <property type="entry name" value="CELL DIVISION PROTEIN DEDD-RELATED"/>
    <property type="match status" value="1"/>
</dbReference>
<dbReference type="GO" id="GO:0042834">
    <property type="term" value="F:peptidoglycan binding"/>
    <property type="evidence" value="ECO:0007669"/>
    <property type="project" value="InterPro"/>
</dbReference>
<keyword evidence="2" id="KW-1133">Transmembrane helix</keyword>
<evidence type="ECO:0000256" key="1">
    <source>
        <dbReference type="SAM" id="MobiDB-lite"/>
    </source>
</evidence>
<evidence type="ECO:0000256" key="2">
    <source>
        <dbReference type="SAM" id="Phobius"/>
    </source>
</evidence>
<evidence type="ECO:0000259" key="3">
    <source>
        <dbReference type="PROSITE" id="PS51724"/>
    </source>
</evidence>
<dbReference type="InterPro" id="IPR052521">
    <property type="entry name" value="Cell_div_SPOR-domain"/>
</dbReference>
<evidence type="ECO:0000313" key="4">
    <source>
        <dbReference type="EMBL" id="MVX57302.1"/>
    </source>
</evidence>
<dbReference type="GO" id="GO:0032153">
    <property type="term" value="C:cell division site"/>
    <property type="evidence" value="ECO:0007669"/>
    <property type="project" value="TreeGrafter"/>
</dbReference>
<dbReference type="Proteomes" id="UP000472580">
    <property type="component" value="Unassembled WGS sequence"/>
</dbReference>
<dbReference type="GO" id="GO:0032506">
    <property type="term" value="P:cytokinetic process"/>
    <property type="evidence" value="ECO:0007669"/>
    <property type="project" value="TreeGrafter"/>
</dbReference>
<proteinExistence type="predicted"/>
<dbReference type="SUPFAM" id="SSF110997">
    <property type="entry name" value="Sporulation related repeat"/>
    <property type="match status" value="1"/>
</dbReference>
<feature type="domain" description="SPOR" evidence="3">
    <location>
        <begin position="288"/>
        <end position="368"/>
    </location>
</feature>
<feature type="compositionally biased region" description="Polar residues" evidence="1">
    <location>
        <begin position="215"/>
        <end position="225"/>
    </location>
</feature>
<dbReference type="GO" id="GO:0030428">
    <property type="term" value="C:cell septum"/>
    <property type="evidence" value="ECO:0007669"/>
    <property type="project" value="TreeGrafter"/>
</dbReference>
<dbReference type="PANTHER" id="PTHR38687:SF1">
    <property type="entry name" value="CELL DIVISION PROTEIN DEDD"/>
    <property type="match status" value="1"/>
</dbReference>
<dbReference type="Gene3D" id="3.30.70.1070">
    <property type="entry name" value="Sporulation related repeat"/>
    <property type="match status" value="1"/>
</dbReference>
<feature type="region of interest" description="Disordered" evidence="1">
    <location>
        <begin position="1"/>
        <end position="57"/>
    </location>
</feature>
<dbReference type="InterPro" id="IPR036680">
    <property type="entry name" value="SPOR-like_sf"/>
</dbReference>
<feature type="compositionally biased region" description="Basic and acidic residues" evidence="1">
    <location>
        <begin position="232"/>
        <end position="285"/>
    </location>
</feature>
<feature type="transmembrane region" description="Helical" evidence="2">
    <location>
        <begin position="154"/>
        <end position="172"/>
    </location>
</feature>
<name>A0A6L6YK81_9BURK</name>
<feature type="compositionally biased region" description="Basic and acidic residues" evidence="1">
    <location>
        <begin position="1"/>
        <end position="17"/>
    </location>
</feature>